<reference evidence="6" key="2">
    <citation type="submission" date="2021-12" db="EMBL/GenBank/DDBJ databases">
        <title>Resequencing data analysis of finger millet.</title>
        <authorList>
            <person name="Hatakeyama M."/>
            <person name="Aluri S."/>
            <person name="Balachadran M.T."/>
            <person name="Sivarajan S.R."/>
            <person name="Poveda L."/>
            <person name="Shimizu-Inatsugi R."/>
            <person name="Schlapbach R."/>
            <person name="Sreeman S.M."/>
            <person name="Shimizu K.K."/>
        </authorList>
    </citation>
    <scope>NUCLEOTIDE SEQUENCE</scope>
</reference>
<dbReference type="Proteomes" id="UP001054889">
    <property type="component" value="Unassembled WGS sequence"/>
</dbReference>
<dbReference type="PANTHER" id="PTHR14110">
    <property type="entry name" value="MITOCHONDRIAL IMPORT INNER MEMBRANE TRANSLOCASE SUBUNIT TIM22"/>
    <property type="match status" value="1"/>
</dbReference>
<feature type="transmembrane region" description="Helical" evidence="5">
    <location>
        <begin position="45"/>
        <end position="63"/>
    </location>
</feature>
<dbReference type="EMBL" id="BQKI01000064">
    <property type="protein sequence ID" value="GJN13292.1"/>
    <property type="molecule type" value="Genomic_DNA"/>
</dbReference>
<dbReference type="AlphaFoldDB" id="A0AAV5DS29"/>
<keyword evidence="3 5" id="KW-1133">Transmembrane helix</keyword>
<protein>
    <submittedName>
        <fullName evidence="6">Uncharacterized protein</fullName>
    </submittedName>
</protein>
<name>A0AAV5DS29_ELECO</name>
<dbReference type="GO" id="GO:0045039">
    <property type="term" value="P:protein insertion into mitochondrial inner membrane"/>
    <property type="evidence" value="ECO:0007669"/>
    <property type="project" value="InterPro"/>
</dbReference>
<evidence type="ECO:0000256" key="3">
    <source>
        <dbReference type="ARBA" id="ARBA00022989"/>
    </source>
</evidence>
<evidence type="ECO:0000313" key="7">
    <source>
        <dbReference type="Proteomes" id="UP001054889"/>
    </source>
</evidence>
<evidence type="ECO:0000313" key="6">
    <source>
        <dbReference type="EMBL" id="GJN13292.1"/>
    </source>
</evidence>
<evidence type="ECO:0000256" key="1">
    <source>
        <dbReference type="ARBA" id="ARBA00004141"/>
    </source>
</evidence>
<sequence length="107" mass="10996">MEMGKAAGIGLAGGSVWGGLVAMLYDGPSVGSNVKYPELIRAAKVSGKYAATASVLGATYIGIEQALEKYRMKKDFVNGAVAGFAAGATAMGFTGKTFIMLQLLRLA</sequence>
<dbReference type="InterPro" id="IPR039175">
    <property type="entry name" value="TIM22"/>
</dbReference>
<keyword evidence="4 5" id="KW-0472">Membrane</keyword>
<dbReference type="Pfam" id="PF02466">
    <property type="entry name" value="Tim17"/>
    <property type="match status" value="1"/>
</dbReference>
<keyword evidence="7" id="KW-1185">Reference proteome</keyword>
<evidence type="ECO:0000256" key="2">
    <source>
        <dbReference type="ARBA" id="ARBA00022692"/>
    </source>
</evidence>
<dbReference type="PANTHER" id="PTHR14110:SF17">
    <property type="entry name" value="OS09G0279300 PROTEIN"/>
    <property type="match status" value="1"/>
</dbReference>
<comment type="caution">
    <text evidence="6">The sequence shown here is derived from an EMBL/GenBank/DDBJ whole genome shotgun (WGS) entry which is preliminary data.</text>
</comment>
<accession>A0AAV5DS29</accession>
<comment type="subcellular location">
    <subcellularLocation>
        <location evidence="1">Membrane</location>
        <topology evidence="1">Multi-pass membrane protein</topology>
    </subcellularLocation>
</comment>
<proteinExistence type="predicted"/>
<evidence type="ECO:0000256" key="5">
    <source>
        <dbReference type="SAM" id="Phobius"/>
    </source>
</evidence>
<gene>
    <name evidence="6" type="primary">ga31646</name>
    <name evidence="6" type="ORF">PR202_ga31646</name>
</gene>
<organism evidence="6 7">
    <name type="scientific">Eleusine coracana subsp. coracana</name>
    <dbReference type="NCBI Taxonomy" id="191504"/>
    <lineage>
        <taxon>Eukaryota</taxon>
        <taxon>Viridiplantae</taxon>
        <taxon>Streptophyta</taxon>
        <taxon>Embryophyta</taxon>
        <taxon>Tracheophyta</taxon>
        <taxon>Spermatophyta</taxon>
        <taxon>Magnoliopsida</taxon>
        <taxon>Liliopsida</taxon>
        <taxon>Poales</taxon>
        <taxon>Poaceae</taxon>
        <taxon>PACMAD clade</taxon>
        <taxon>Chloridoideae</taxon>
        <taxon>Cynodonteae</taxon>
        <taxon>Eleusininae</taxon>
        <taxon>Eleusine</taxon>
    </lineage>
</organism>
<dbReference type="GO" id="GO:0009507">
    <property type="term" value="C:chloroplast"/>
    <property type="evidence" value="ECO:0007669"/>
    <property type="project" value="TreeGrafter"/>
</dbReference>
<feature type="transmembrane region" description="Helical" evidence="5">
    <location>
        <begin position="75"/>
        <end position="94"/>
    </location>
</feature>
<dbReference type="GO" id="GO:0042721">
    <property type="term" value="C:TIM22 mitochondrial import inner membrane insertion complex"/>
    <property type="evidence" value="ECO:0007669"/>
    <property type="project" value="InterPro"/>
</dbReference>
<reference evidence="6" key="1">
    <citation type="journal article" date="2018" name="DNA Res.">
        <title>Multiple hybrid de novo genome assembly of finger millet, an orphan allotetraploid crop.</title>
        <authorList>
            <person name="Hatakeyama M."/>
            <person name="Aluri S."/>
            <person name="Balachadran M.T."/>
            <person name="Sivarajan S.R."/>
            <person name="Patrignani A."/>
            <person name="Gruter S."/>
            <person name="Poveda L."/>
            <person name="Shimizu-Inatsugi R."/>
            <person name="Baeten J."/>
            <person name="Francoijs K.J."/>
            <person name="Nataraja K.N."/>
            <person name="Reddy Y.A.N."/>
            <person name="Phadnis S."/>
            <person name="Ravikumar R.L."/>
            <person name="Schlapbach R."/>
            <person name="Sreeman S.M."/>
            <person name="Shimizu K.K."/>
        </authorList>
    </citation>
    <scope>NUCLEOTIDE SEQUENCE</scope>
</reference>
<evidence type="ECO:0000256" key="4">
    <source>
        <dbReference type="ARBA" id="ARBA00023136"/>
    </source>
</evidence>
<keyword evidence="2 5" id="KW-0812">Transmembrane</keyword>
<feature type="transmembrane region" description="Helical" evidence="5">
    <location>
        <begin position="7"/>
        <end position="25"/>
    </location>
</feature>